<dbReference type="PANTHER" id="PTHR46356">
    <property type="entry name" value="MITOCHONDRIAL 2-OXODICARBOXYLATE CARRIER"/>
    <property type="match status" value="1"/>
</dbReference>
<evidence type="ECO:0000256" key="1">
    <source>
        <dbReference type="ARBA" id="ARBA00004448"/>
    </source>
</evidence>
<dbReference type="SUPFAM" id="SSF103506">
    <property type="entry name" value="Mitochondrial carrier"/>
    <property type="match status" value="1"/>
</dbReference>
<keyword evidence="9 10" id="KW-0472">Membrane</keyword>
<dbReference type="InterPro" id="IPR023395">
    <property type="entry name" value="MCP_dom_sf"/>
</dbReference>
<keyword evidence="5" id="KW-0677">Repeat</keyword>
<feature type="transmembrane region" description="Helical" evidence="12">
    <location>
        <begin position="15"/>
        <end position="40"/>
    </location>
</feature>
<evidence type="ECO:0000256" key="12">
    <source>
        <dbReference type="SAM" id="Phobius"/>
    </source>
</evidence>
<evidence type="ECO:0000256" key="8">
    <source>
        <dbReference type="ARBA" id="ARBA00023128"/>
    </source>
</evidence>
<accession>A0AAV5GMT1</accession>
<keyword evidence="4 10" id="KW-0812">Transmembrane</keyword>
<evidence type="ECO:0000256" key="7">
    <source>
        <dbReference type="ARBA" id="ARBA00022989"/>
    </source>
</evidence>
<dbReference type="EMBL" id="BQKY01000015">
    <property type="protein sequence ID" value="GJN93890.1"/>
    <property type="molecule type" value="Genomic_DNA"/>
</dbReference>
<evidence type="ECO:0000256" key="3">
    <source>
        <dbReference type="ARBA" id="ARBA00022448"/>
    </source>
</evidence>
<comment type="subcellular location">
    <subcellularLocation>
        <location evidence="1">Mitochondrion inner membrane</location>
        <topology evidence="1">Multi-pass membrane protein</topology>
    </subcellularLocation>
</comment>
<proteinExistence type="inferred from homology"/>
<organism evidence="13 14">
    <name type="scientific">Rhodotorula paludigena</name>
    <dbReference type="NCBI Taxonomy" id="86838"/>
    <lineage>
        <taxon>Eukaryota</taxon>
        <taxon>Fungi</taxon>
        <taxon>Dikarya</taxon>
        <taxon>Basidiomycota</taxon>
        <taxon>Pucciniomycotina</taxon>
        <taxon>Microbotryomycetes</taxon>
        <taxon>Sporidiobolales</taxon>
        <taxon>Sporidiobolaceae</taxon>
        <taxon>Rhodotorula</taxon>
    </lineage>
</organism>
<dbReference type="Proteomes" id="UP001342314">
    <property type="component" value="Unassembled WGS sequence"/>
</dbReference>
<gene>
    <name evidence="13" type="ORF">Rhopal_006949-T1</name>
</gene>
<sequence>MAAAPPSAERKPLPFVYQFAAGAIAGVTELLTLYPLGLCITASQVKTRMQLQVGKAVPGAEHYNGMVDCFRKIIAKEGVGRLYRGLVPPLMLEAPKRAVKFAANDFWGKTYKSAMGVDKMTQGLSVLTGCSAGATESIVVVPFELVKIRLQDKNSTYKGPMDVVAQIVRKEGLLGLYAGLEPTFWRHVTWNGGYFGCIFQVRALLPKAETKSAQLFNDFVSGAIGGFVGTAFNTPFDVVKSRVQNSVKASRTVIAQNTRSDGSLTHFPMQVAGQVSKYNWAFPSLLTIAREEGVGALYSGFLPKVLRLAPGGGVLLLVVEFTLGVFRQQLGAPYL</sequence>
<keyword evidence="7 12" id="KW-1133">Transmembrane helix</keyword>
<evidence type="ECO:0000256" key="10">
    <source>
        <dbReference type="PROSITE-ProRule" id="PRU00282"/>
    </source>
</evidence>
<dbReference type="PANTHER" id="PTHR46356:SF1">
    <property type="entry name" value="MITOCHONDRIAL 2-OXODICARBOXYLATE CARRIER"/>
    <property type="match status" value="1"/>
</dbReference>
<evidence type="ECO:0000256" key="11">
    <source>
        <dbReference type="RuleBase" id="RU000488"/>
    </source>
</evidence>
<reference evidence="13 14" key="1">
    <citation type="submission" date="2021-12" db="EMBL/GenBank/DDBJ databases">
        <title>High titer production of polyol ester of fatty acids by Rhodotorula paludigena BS15 towards product separation-free biomass refinery.</title>
        <authorList>
            <person name="Mano J."/>
            <person name="Ono H."/>
            <person name="Tanaka T."/>
            <person name="Naito K."/>
            <person name="Sushida H."/>
            <person name="Ike M."/>
            <person name="Tokuyasu K."/>
            <person name="Kitaoka M."/>
        </authorList>
    </citation>
    <scope>NUCLEOTIDE SEQUENCE [LARGE SCALE GENOMIC DNA]</scope>
    <source>
        <strain evidence="13 14">BS15</strain>
    </source>
</reference>
<keyword evidence="14" id="KW-1185">Reference proteome</keyword>
<dbReference type="Pfam" id="PF00153">
    <property type="entry name" value="Mito_carr"/>
    <property type="match status" value="3"/>
</dbReference>
<evidence type="ECO:0000256" key="2">
    <source>
        <dbReference type="ARBA" id="ARBA00006375"/>
    </source>
</evidence>
<dbReference type="GO" id="GO:0005743">
    <property type="term" value="C:mitochondrial inner membrane"/>
    <property type="evidence" value="ECO:0007669"/>
    <property type="project" value="UniProtKB-SubCell"/>
</dbReference>
<feature type="repeat" description="Solcar" evidence="10">
    <location>
        <begin position="213"/>
        <end position="325"/>
    </location>
</feature>
<evidence type="ECO:0000256" key="6">
    <source>
        <dbReference type="ARBA" id="ARBA00022792"/>
    </source>
</evidence>
<evidence type="ECO:0000256" key="9">
    <source>
        <dbReference type="ARBA" id="ARBA00023136"/>
    </source>
</evidence>
<dbReference type="GO" id="GO:0055085">
    <property type="term" value="P:transmembrane transport"/>
    <property type="evidence" value="ECO:0007669"/>
    <property type="project" value="InterPro"/>
</dbReference>
<dbReference type="Gene3D" id="1.50.40.10">
    <property type="entry name" value="Mitochondrial carrier domain"/>
    <property type="match status" value="1"/>
</dbReference>
<comment type="caution">
    <text evidence="13">The sequence shown here is derived from an EMBL/GenBank/DDBJ whole genome shotgun (WGS) entry which is preliminary data.</text>
</comment>
<dbReference type="InterPro" id="IPR002067">
    <property type="entry name" value="MCP"/>
</dbReference>
<evidence type="ECO:0000313" key="14">
    <source>
        <dbReference type="Proteomes" id="UP001342314"/>
    </source>
</evidence>
<dbReference type="InterPro" id="IPR018108">
    <property type="entry name" value="MCP_transmembrane"/>
</dbReference>
<dbReference type="InterPro" id="IPR051752">
    <property type="entry name" value="Mito_2-oxodicarb_carrier"/>
</dbReference>
<keyword evidence="8" id="KW-0496">Mitochondrion</keyword>
<evidence type="ECO:0008006" key="15">
    <source>
        <dbReference type="Google" id="ProtNLM"/>
    </source>
</evidence>
<evidence type="ECO:0000256" key="5">
    <source>
        <dbReference type="ARBA" id="ARBA00022737"/>
    </source>
</evidence>
<keyword evidence="6" id="KW-0999">Mitochondrion inner membrane</keyword>
<feature type="repeat" description="Solcar" evidence="10">
    <location>
        <begin position="120"/>
        <end position="204"/>
    </location>
</feature>
<protein>
    <recommendedName>
        <fullName evidence="15">Mitochondrial carrier</fullName>
    </recommendedName>
</protein>
<keyword evidence="3 11" id="KW-0813">Transport</keyword>
<evidence type="ECO:0000256" key="4">
    <source>
        <dbReference type="ARBA" id="ARBA00022692"/>
    </source>
</evidence>
<dbReference type="PROSITE" id="PS50920">
    <property type="entry name" value="SOLCAR"/>
    <property type="match status" value="3"/>
</dbReference>
<name>A0AAV5GMT1_9BASI</name>
<dbReference type="AlphaFoldDB" id="A0AAV5GMT1"/>
<evidence type="ECO:0000313" key="13">
    <source>
        <dbReference type="EMBL" id="GJN93890.1"/>
    </source>
</evidence>
<dbReference type="PRINTS" id="PR00926">
    <property type="entry name" value="MITOCARRIER"/>
</dbReference>
<feature type="repeat" description="Solcar" evidence="10">
    <location>
        <begin position="13"/>
        <end position="110"/>
    </location>
</feature>
<comment type="similarity">
    <text evidence="2 11">Belongs to the mitochondrial carrier (TC 2.A.29) family.</text>
</comment>